<feature type="domain" description="Methylguanine DNA methyltransferase ribonuclease-like" evidence="4">
    <location>
        <begin position="63"/>
        <end position="123"/>
    </location>
</feature>
<dbReference type="Gene3D" id="3.30.160.70">
    <property type="entry name" value="Methylated DNA-protein cysteine methyltransferase domain"/>
    <property type="match status" value="1"/>
</dbReference>
<keyword evidence="5" id="KW-0489">Methyltransferase</keyword>
<evidence type="ECO:0000259" key="4">
    <source>
        <dbReference type="Pfam" id="PF02870"/>
    </source>
</evidence>
<dbReference type="Gene3D" id="1.10.10.10">
    <property type="entry name" value="Winged helix-like DNA-binding domain superfamily/Winged helix DNA-binding domain"/>
    <property type="match status" value="1"/>
</dbReference>
<dbReference type="EMBL" id="PPUT01000032">
    <property type="protein sequence ID" value="RDC42167.1"/>
    <property type="molecule type" value="Genomic_DNA"/>
</dbReference>
<dbReference type="SUPFAM" id="SSF53155">
    <property type="entry name" value="Methylated DNA-protein cysteine methyltransferase domain"/>
    <property type="match status" value="1"/>
</dbReference>
<evidence type="ECO:0000256" key="2">
    <source>
        <dbReference type="SAM" id="MobiDB-lite"/>
    </source>
</evidence>
<dbReference type="GO" id="GO:0006281">
    <property type="term" value="P:DNA repair"/>
    <property type="evidence" value="ECO:0007669"/>
    <property type="project" value="InterPro"/>
</dbReference>
<feature type="compositionally biased region" description="Basic residues" evidence="2">
    <location>
        <begin position="30"/>
        <end position="47"/>
    </location>
</feature>
<dbReference type="PANTHER" id="PTHR10815:SF13">
    <property type="entry name" value="METHYLATED-DNA--PROTEIN-CYSTEINE METHYLTRANSFERASE"/>
    <property type="match status" value="1"/>
</dbReference>
<dbReference type="AlphaFoldDB" id="A0A369NVJ9"/>
<dbReference type="GO" id="GO:0032259">
    <property type="term" value="P:methylation"/>
    <property type="evidence" value="ECO:0007669"/>
    <property type="project" value="UniProtKB-KW"/>
</dbReference>
<dbReference type="PANTHER" id="PTHR10815">
    <property type="entry name" value="METHYLATED-DNA--PROTEIN-CYSTEINE METHYLTRANSFERASE"/>
    <property type="match status" value="1"/>
</dbReference>
<accession>A0A369NVJ9</accession>
<dbReference type="Proteomes" id="UP000253805">
    <property type="component" value="Unassembled WGS sequence"/>
</dbReference>
<keyword evidence="5" id="KW-0808">Transferase</keyword>
<sequence length="207" mass="22482">MATFYRDDGAPTAYNGHQRQTCTERPDAHGRRRRCARAPMGRRRLPTRARTPMPSTTRSTFFTYPTKFGPVTIAADGTAVTAVSFGEQNLPGDRQPTALTTEAANQIMAYLAGQRSAFTVPMRPEGSAFQQEVWKAAANIPYGHTTTARALAETLGRPGSFRSVGAALRACPTPLLVPTHRIVTATGKPTDDINAALLKLEQQPLTR</sequence>
<dbReference type="GO" id="GO:0003908">
    <property type="term" value="F:methylated-DNA-[protein]-cysteine S-methyltransferase activity"/>
    <property type="evidence" value="ECO:0007669"/>
    <property type="project" value="InterPro"/>
</dbReference>
<proteinExistence type="predicted"/>
<dbReference type="InterPro" id="IPR036631">
    <property type="entry name" value="MGMT_N_sf"/>
</dbReference>
<dbReference type="InterPro" id="IPR036388">
    <property type="entry name" value="WH-like_DNA-bd_sf"/>
</dbReference>
<dbReference type="NCBIfam" id="TIGR00589">
    <property type="entry name" value="ogt"/>
    <property type="match status" value="1"/>
</dbReference>
<feature type="region of interest" description="Disordered" evidence="2">
    <location>
        <begin position="1"/>
        <end position="59"/>
    </location>
</feature>
<dbReference type="Pfam" id="PF02870">
    <property type="entry name" value="Methyltransf_1N"/>
    <property type="match status" value="1"/>
</dbReference>
<protein>
    <submittedName>
        <fullName evidence="5">Cysteine methyltransferase</fullName>
    </submittedName>
</protein>
<evidence type="ECO:0000313" key="5">
    <source>
        <dbReference type="EMBL" id="RDC42167.1"/>
    </source>
</evidence>
<dbReference type="InterPro" id="IPR036217">
    <property type="entry name" value="MethylDNA_cys_MeTrfase_DNAb"/>
</dbReference>
<dbReference type="CDD" id="cd06445">
    <property type="entry name" value="ATase"/>
    <property type="match status" value="1"/>
</dbReference>
<evidence type="ECO:0000313" key="6">
    <source>
        <dbReference type="Proteomes" id="UP000253805"/>
    </source>
</evidence>
<dbReference type="InterPro" id="IPR008332">
    <property type="entry name" value="MethylG_MeTrfase_N"/>
</dbReference>
<feature type="domain" description="Methylated-DNA-[protein]-cysteine S-methyltransferase DNA binding" evidence="3">
    <location>
        <begin position="128"/>
        <end position="196"/>
    </location>
</feature>
<dbReference type="SUPFAM" id="SSF46767">
    <property type="entry name" value="Methylated DNA-protein cysteine methyltransferase, C-terminal domain"/>
    <property type="match status" value="1"/>
</dbReference>
<comment type="caution">
    <text evidence="5">The sequence shown here is derived from an EMBL/GenBank/DDBJ whole genome shotgun (WGS) entry which is preliminary data.</text>
</comment>
<gene>
    <name evidence="5" type="ORF">C1850_10235</name>
</gene>
<evidence type="ECO:0000259" key="3">
    <source>
        <dbReference type="Pfam" id="PF01035"/>
    </source>
</evidence>
<reference evidence="5 6" key="1">
    <citation type="journal article" date="2018" name="Elife">
        <title>Discovery and characterization of a prevalent human gut bacterial enzyme sufficient for the inactivation of a family of plant toxins.</title>
        <authorList>
            <person name="Koppel N."/>
            <person name="Bisanz J.E."/>
            <person name="Pandelia M.E."/>
            <person name="Turnbaugh P.J."/>
            <person name="Balskus E.P."/>
        </authorList>
    </citation>
    <scope>NUCLEOTIDE SEQUENCE [LARGE SCALE GENOMIC DNA]</scope>
    <source>
        <strain evidence="5 6">OB21 GAM 11</strain>
    </source>
</reference>
<dbReference type="InterPro" id="IPR014048">
    <property type="entry name" value="MethylDNA_cys_MeTrfase_DNA-bd"/>
</dbReference>
<name>A0A369NVJ9_9ACTN</name>
<evidence type="ECO:0000256" key="1">
    <source>
        <dbReference type="ARBA" id="ARBA00022763"/>
    </source>
</evidence>
<organism evidence="5 6">
    <name type="scientific">Adlercreutzia equolifaciens subsp. celatus</name>
    <dbReference type="NCBI Taxonomy" id="394340"/>
    <lineage>
        <taxon>Bacteria</taxon>
        <taxon>Bacillati</taxon>
        <taxon>Actinomycetota</taxon>
        <taxon>Coriobacteriia</taxon>
        <taxon>Eggerthellales</taxon>
        <taxon>Eggerthellaceae</taxon>
        <taxon>Adlercreutzia</taxon>
    </lineage>
</organism>
<keyword evidence="1" id="KW-0227">DNA damage</keyword>
<dbReference type="Pfam" id="PF01035">
    <property type="entry name" value="DNA_binding_1"/>
    <property type="match status" value="1"/>
</dbReference>